<accession>A0AAE1Z8X8</accession>
<proteinExistence type="inferred from homology"/>
<comment type="caution">
    <text evidence="4">The sequence shown here is derived from an EMBL/GenBank/DDBJ whole genome shotgun (WGS) entry which is preliminary data.</text>
</comment>
<dbReference type="InterPro" id="IPR023796">
    <property type="entry name" value="Serpin_dom"/>
</dbReference>
<dbReference type="SUPFAM" id="SSF56574">
    <property type="entry name" value="Serpins"/>
    <property type="match status" value="1"/>
</dbReference>
<dbReference type="GO" id="GO:0005615">
    <property type="term" value="C:extracellular space"/>
    <property type="evidence" value="ECO:0007669"/>
    <property type="project" value="InterPro"/>
</dbReference>
<dbReference type="Gene3D" id="3.30.497.10">
    <property type="entry name" value="Antithrombin, subunit I, domain 2"/>
    <property type="match status" value="1"/>
</dbReference>
<evidence type="ECO:0000259" key="3">
    <source>
        <dbReference type="SMART" id="SM00093"/>
    </source>
</evidence>
<dbReference type="Pfam" id="PF00079">
    <property type="entry name" value="Serpin"/>
    <property type="match status" value="1"/>
</dbReference>
<gene>
    <name evidence="4" type="ORF">MN116_008064</name>
</gene>
<protein>
    <recommendedName>
        <fullName evidence="3">Serpin domain-containing protein</fullName>
    </recommendedName>
</protein>
<dbReference type="Gene3D" id="2.30.39.10">
    <property type="entry name" value="Alpha-1-antitrypsin, domain 1"/>
    <property type="match status" value="1"/>
</dbReference>
<evidence type="ECO:0000313" key="4">
    <source>
        <dbReference type="EMBL" id="KAK4468904.1"/>
    </source>
</evidence>
<dbReference type="AlphaFoldDB" id="A0AAE1Z8X8"/>
<evidence type="ECO:0000313" key="5">
    <source>
        <dbReference type="Proteomes" id="UP001292079"/>
    </source>
</evidence>
<reference evidence="4" key="2">
    <citation type="journal article" date="2023" name="Infect Dis Poverty">
        <title>Chromosome-scale genome of the human blood fluke Schistosoma mekongi and its implications for public health.</title>
        <authorList>
            <person name="Zhou M."/>
            <person name="Xu L."/>
            <person name="Xu D."/>
            <person name="Chen W."/>
            <person name="Khan J."/>
            <person name="Hu Y."/>
            <person name="Huang H."/>
            <person name="Wei H."/>
            <person name="Zhang Y."/>
            <person name="Chusongsang P."/>
            <person name="Tanasarnprasert K."/>
            <person name="Hu X."/>
            <person name="Limpanont Y."/>
            <person name="Lv Z."/>
        </authorList>
    </citation>
    <scope>NUCLEOTIDE SEQUENCE</scope>
    <source>
        <strain evidence="4">LV_2022a</strain>
    </source>
</reference>
<keyword evidence="5" id="KW-1185">Reference proteome</keyword>
<feature type="domain" description="Serpin" evidence="3">
    <location>
        <begin position="31"/>
        <end position="392"/>
    </location>
</feature>
<dbReference type="InterPro" id="IPR000215">
    <property type="entry name" value="Serpin_fam"/>
</dbReference>
<dbReference type="PANTHER" id="PTHR11461:SF211">
    <property type="entry name" value="GH10112P-RELATED"/>
    <property type="match status" value="1"/>
</dbReference>
<evidence type="ECO:0000256" key="2">
    <source>
        <dbReference type="RuleBase" id="RU000411"/>
    </source>
</evidence>
<name>A0AAE1Z8X8_SCHME</name>
<dbReference type="SMART" id="SM00093">
    <property type="entry name" value="SERPIN"/>
    <property type="match status" value="1"/>
</dbReference>
<dbReference type="CDD" id="cd19603">
    <property type="entry name" value="serpin_platyhelminthes"/>
    <property type="match status" value="1"/>
</dbReference>
<dbReference type="InterPro" id="IPR023795">
    <property type="entry name" value="Serpin_CS"/>
</dbReference>
<dbReference type="InterPro" id="IPR042185">
    <property type="entry name" value="Serpin_sf_2"/>
</dbReference>
<dbReference type="InterPro" id="IPR036186">
    <property type="entry name" value="Serpin_sf"/>
</dbReference>
<reference evidence="4" key="1">
    <citation type="submission" date="2022-04" db="EMBL/GenBank/DDBJ databases">
        <authorList>
            <person name="Xu L."/>
            <person name="Lv Z."/>
        </authorList>
    </citation>
    <scope>NUCLEOTIDE SEQUENCE</scope>
    <source>
        <strain evidence="4">LV_2022a</strain>
    </source>
</reference>
<dbReference type="InterPro" id="IPR042178">
    <property type="entry name" value="Serpin_sf_1"/>
</dbReference>
<dbReference type="EMBL" id="JALJAT010000006">
    <property type="protein sequence ID" value="KAK4468904.1"/>
    <property type="molecule type" value="Genomic_DNA"/>
</dbReference>
<sequence>MEVVPPIIEFTNKLYEQIVEKSHCKFTLIPVKNSDKWENVFFSPVNIYTSLGMVLFGSKCNTTTEMLTTMQLPVFSKYDTCHSEIHKLLYGFLKSAHGVEIFLANKLFAREGLDVKPTYKGNLEKYYNAQSENVTFNEDTRDQINKWVSEKTKGKIQQLLPPDFLTEDTSVVVIAITYFKGTWKTAFSQYHSNDSEFIMLDGSRPNVRLMYIESSFEMVELPQLNSRAVKIPFKDPKFSLLIVLPNKHDGLPNLLKLLYKTHGISSILSSHFIKTEMYLYLPKFKLKEGNALNLKSYLQEMGMKDAFCQGSADFTDICDSHNFCISNILHKAVLEVDEKGAEAAAATVTQIIPLSLCIDEEVKMEFRIDHPFFIAIIWNNCLPMFIGHVINPIEN</sequence>
<dbReference type="PROSITE" id="PS00284">
    <property type="entry name" value="SERPIN"/>
    <property type="match status" value="1"/>
</dbReference>
<organism evidence="4 5">
    <name type="scientific">Schistosoma mekongi</name>
    <name type="common">Parasitic worm</name>
    <dbReference type="NCBI Taxonomy" id="38744"/>
    <lineage>
        <taxon>Eukaryota</taxon>
        <taxon>Metazoa</taxon>
        <taxon>Spiralia</taxon>
        <taxon>Lophotrochozoa</taxon>
        <taxon>Platyhelminthes</taxon>
        <taxon>Trematoda</taxon>
        <taxon>Digenea</taxon>
        <taxon>Strigeidida</taxon>
        <taxon>Schistosomatoidea</taxon>
        <taxon>Schistosomatidae</taxon>
        <taxon>Schistosoma</taxon>
    </lineage>
</organism>
<dbReference type="Proteomes" id="UP001292079">
    <property type="component" value="Unassembled WGS sequence"/>
</dbReference>
<evidence type="ECO:0000256" key="1">
    <source>
        <dbReference type="ARBA" id="ARBA00009500"/>
    </source>
</evidence>
<dbReference type="PANTHER" id="PTHR11461">
    <property type="entry name" value="SERINE PROTEASE INHIBITOR, SERPIN"/>
    <property type="match status" value="1"/>
</dbReference>
<dbReference type="GO" id="GO:0004867">
    <property type="term" value="F:serine-type endopeptidase inhibitor activity"/>
    <property type="evidence" value="ECO:0007669"/>
    <property type="project" value="InterPro"/>
</dbReference>
<comment type="similarity">
    <text evidence="1 2">Belongs to the serpin family.</text>
</comment>